<dbReference type="Proteomes" id="UP000321599">
    <property type="component" value="Unassembled WGS sequence"/>
</dbReference>
<sequence length="375" mass="42704">MQKHIRENGNVIYGDLSKQVNLKLDFKGKNNIVFFAGGSSNVNIIFPGNNGLVFIGKGIWFGSGSIRVPNSGMCFMDDTSSFGGTHFDVLEAKNIIVGRRILVSWNTWLSTCDHHLIMDSQTNDRINFSKSIYIGDHVWCGQDTAISKGSFVASGAVIGAKSLVTKLYFSNTVNAGMPAKEIKNNIFWLEDNPNASQWTKEQTLKHSNIPNENFKYTYNQNEFLSPKAIEAKLDSLNTAQEKLEFVYDAIYMNKNKNRFAYFKDMPYDIPLPKYESKFKLLKFEEIELTPPKPATPPQPTPQEQINSLKKEINKKDIEIKNLEITNQKAQNIKNHLSYKLGNALIQAHKQWYKGGYIKFIFEAIKIQNEHNKTKI</sequence>
<comment type="caution">
    <text evidence="2">The sequence shown here is derived from an EMBL/GenBank/DDBJ whole genome shotgun (WGS) entry which is preliminary data.</text>
</comment>
<keyword evidence="3" id="KW-1185">Reference proteome</keyword>
<organism evidence="2 3">
    <name type="scientific">Campylobacter lanienae</name>
    <dbReference type="NCBI Taxonomy" id="75658"/>
    <lineage>
        <taxon>Bacteria</taxon>
        <taxon>Pseudomonadati</taxon>
        <taxon>Campylobacterota</taxon>
        <taxon>Epsilonproteobacteria</taxon>
        <taxon>Campylobacterales</taxon>
        <taxon>Campylobacteraceae</taxon>
        <taxon>Campylobacter</taxon>
    </lineage>
</organism>
<accession>A0ABY3G7H4</accession>
<evidence type="ECO:0008006" key="4">
    <source>
        <dbReference type="Google" id="ProtNLM"/>
    </source>
</evidence>
<evidence type="ECO:0000313" key="3">
    <source>
        <dbReference type="Proteomes" id="UP000321599"/>
    </source>
</evidence>
<dbReference type="InterPro" id="IPR011004">
    <property type="entry name" value="Trimer_LpxA-like_sf"/>
</dbReference>
<evidence type="ECO:0000313" key="2">
    <source>
        <dbReference type="EMBL" id="TWO27811.1"/>
    </source>
</evidence>
<name>A0ABY3G7H4_9BACT</name>
<protein>
    <recommendedName>
        <fullName evidence="4">Acetyltransferase</fullName>
    </recommendedName>
</protein>
<feature type="coiled-coil region" evidence="1">
    <location>
        <begin position="305"/>
        <end position="332"/>
    </location>
</feature>
<dbReference type="Gene3D" id="2.160.10.10">
    <property type="entry name" value="Hexapeptide repeat proteins"/>
    <property type="match status" value="1"/>
</dbReference>
<dbReference type="SUPFAM" id="SSF51161">
    <property type="entry name" value="Trimeric LpxA-like enzymes"/>
    <property type="match status" value="1"/>
</dbReference>
<keyword evidence="1" id="KW-0175">Coiled coil</keyword>
<dbReference type="InterPro" id="IPR051159">
    <property type="entry name" value="Hexapeptide_acetyltransf"/>
</dbReference>
<dbReference type="PANTHER" id="PTHR23416:SF78">
    <property type="entry name" value="LIPOPOLYSACCHARIDE BIOSYNTHESIS O-ACETYL TRANSFERASE WBBJ-RELATED"/>
    <property type="match status" value="1"/>
</dbReference>
<evidence type="ECO:0000256" key="1">
    <source>
        <dbReference type="SAM" id="Coils"/>
    </source>
</evidence>
<proteinExistence type="predicted"/>
<reference evidence="2 3" key="1">
    <citation type="submission" date="2019-07" db="EMBL/GenBank/DDBJ databases">
        <title>Rapid identification of Enteric Bacteria from Whole Genome Sequences (WGS) using Average Nucleotide Identity (ANI).</title>
        <authorList>
            <person name="Lane C."/>
        </authorList>
    </citation>
    <scope>NUCLEOTIDE SEQUENCE [LARGE SCALE GENOMIC DNA]</scope>
    <source>
        <strain evidence="2 3">2013D-9588</strain>
    </source>
</reference>
<dbReference type="PANTHER" id="PTHR23416">
    <property type="entry name" value="SIALIC ACID SYNTHASE-RELATED"/>
    <property type="match status" value="1"/>
</dbReference>
<dbReference type="EMBL" id="VOAV01000030">
    <property type="protein sequence ID" value="TWO27811.1"/>
    <property type="molecule type" value="Genomic_DNA"/>
</dbReference>
<gene>
    <name evidence="2" type="ORF">XK09_07190</name>
</gene>
<dbReference type="RefSeq" id="WP_147499130.1">
    <property type="nucleotide sequence ID" value="NZ_VOAV01000030.1"/>
</dbReference>